<accession>A0A6F8XLS2</accession>
<evidence type="ECO:0000256" key="1">
    <source>
        <dbReference type="SAM" id="MobiDB-lite"/>
    </source>
</evidence>
<dbReference type="EMBL" id="AP022870">
    <property type="protein sequence ID" value="BCB74731.1"/>
    <property type="molecule type" value="Genomic_DNA"/>
</dbReference>
<protein>
    <submittedName>
        <fullName evidence="2">Uncharacterized protein</fullName>
    </submittedName>
</protein>
<evidence type="ECO:0000313" key="3">
    <source>
        <dbReference type="Proteomes" id="UP000502508"/>
    </source>
</evidence>
<name>A0A6F8XLS2_9ACTN</name>
<evidence type="ECO:0000313" key="2">
    <source>
        <dbReference type="EMBL" id="BCB74731.1"/>
    </source>
</evidence>
<organism evidence="2 3">
    <name type="scientific">Phytohabitans flavus</name>
    <dbReference type="NCBI Taxonomy" id="1076124"/>
    <lineage>
        <taxon>Bacteria</taxon>
        <taxon>Bacillati</taxon>
        <taxon>Actinomycetota</taxon>
        <taxon>Actinomycetes</taxon>
        <taxon>Micromonosporales</taxon>
        <taxon>Micromonosporaceae</taxon>
    </lineage>
</organism>
<sequence length="312" mass="32507">MTALTACGSGTGGDTATGPSGRPDLAAGDAAKCPPGAVCVFSEQNLGGAIAVLDALAAQPFRMLDLRRAGQFSDGSPINDNISSYVNNSDKFCLFTNNVQTGAANRGDLRASDGAAWDAGGDDGNNIVEVSPQRSGTFSGAFARFDNVFSSILCEPEGFIDRSTNAFVRPFVSPDGRKKGCPEDAVCLFSAIDYNGQMEVLPELVGSPFEILDFTGKTFKDGSRVDGAVSSVVNNSDRFCLFSTVKQTGAVEPANAITDNRTPWMTGPGVTVVNPGKASNVGTDPAANDTFLSAFCSRQEPRAIPTPTSSRD</sequence>
<dbReference type="AlphaFoldDB" id="A0A6F8XLS2"/>
<dbReference type="KEGG" id="pfla:Pflav_011410"/>
<keyword evidence="3" id="KW-1185">Reference proteome</keyword>
<dbReference type="Pfam" id="PF03995">
    <property type="entry name" value="Inhibitor_I36"/>
    <property type="match status" value="2"/>
</dbReference>
<reference evidence="2 3" key="1">
    <citation type="submission" date="2020-03" db="EMBL/GenBank/DDBJ databases">
        <title>Whole genome shotgun sequence of Phytohabitans flavus NBRC 107702.</title>
        <authorList>
            <person name="Komaki H."/>
            <person name="Tamura T."/>
        </authorList>
    </citation>
    <scope>NUCLEOTIDE SEQUENCE [LARGE SCALE GENOMIC DNA]</scope>
    <source>
        <strain evidence="2 3">NBRC 107702</strain>
    </source>
</reference>
<reference evidence="2 3" key="2">
    <citation type="submission" date="2020-03" db="EMBL/GenBank/DDBJ databases">
        <authorList>
            <person name="Ichikawa N."/>
            <person name="Kimura A."/>
            <person name="Kitahashi Y."/>
            <person name="Uohara A."/>
        </authorList>
    </citation>
    <scope>NUCLEOTIDE SEQUENCE [LARGE SCALE GENOMIC DNA]</scope>
    <source>
        <strain evidence="2 3">NBRC 107702</strain>
    </source>
</reference>
<gene>
    <name evidence="2" type="ORF">Pflav_011410</name>
</gene>
<dbReference type="Proteomes" id="UP000502508">
    <property type="component" value="Chromosome"/>
</dbReference>
<feature type="region of interest" description="Disordered" evidence="1">
    <location>
        <begin position="1"/>
        <end position="23"/>
    </location>
</feature>
<proteinExistence type="predicted"/>